<dbReference type="RefSeq" id="WP_157724074.1">
    <property type="nucleotide sequence ID" value="NZ_LT629774.1"/>
</dbReference>
<feature type="signal peptide" evidence="1">
    <location>
        <begin position="1"/>
        <end position="24"/>
    </location>
</feature>
<name>A0A1H1TNT4_9FLAO</name>
<proteinExistence type="predicted"/>
<gene>
    <name evidence="2" type="ORF">SAMN04489797_2000</name>
</gene>
<dbReference type="AlphaFoldDB" id="A0A1H1TNT4"/>
<dbReference type="STRING" id="1249933.SAMN04489797_2000"/>
<protein>
    <submittedName>
        <fullName evidence="2">Uncharacterized protein</fullName>
    </submittedName>
</protein>
<evidence type="ECO:0000256" key="1">
    <source>
        <dbReference type="SAM" id="SignalP"/>
    </source>
</evidence>
<reference evidence="2 3" key="1">
    <citation type="submission" date="2016-10" db="EMBL/GenBank/DDBJ databases">
        <authorList>
            <person name="Varghese N."/>
            <person name="Submissions S."/>
        </authorList>
    </citation>
    <scope>NUCLEOTIDE SEQUENCE [LARGE SCALE GENOMIC DNA]</scope>
    <source>
        <strain evidence="2 3">RHA_55</strain>
    </source>
</reference>
<evidence type="ECO:0000313" key="3">
    <source>
        <dbReference type="Proteomes" id="UP000198963"/>
    </source>
</evidence>
<dbReference type="EMBL" id="LT629774">
    <property type="protein sequence ID" value="SDS61910.1"/>
    <property type="molecule type" value="Genomic_DNA"/>
</dbReference>
<dbReference type="Proteomes" id="UP000198963">
    <property type="component" value="Chromosome I"/>
</dbReference>
<keyword evidence="1" id="KW-0732">Signal</keyword>
<organism evidence="2 3">
    <name type="scientific">Winogradskyella sediminis</name>
    <dbReference type="NCBI Taxonomy" id="1382466"/>
    <lineage>
        <taxon>Bacteria</taxon>
        <taxon>Pseudomonadati</taxon>
        <taxon>Bacteroidota</taxon>
        <taxon>Flavobacteriia</taxon>
        <taxon>Flavobacteriales</taxon>
        <taxon>Flavobacteriaceae</taxon>
        <taxon>Winogradskyella</taxon>
    </lineage>
</organism>
<keyword evidence="3" id="KW-1185">Reference proteome</keyword>
<accession>A0A1H1TNT4</accession>
<feature type="chain" id="PRO_5009261310" evidence="1">
    <location>
        <begin position="25"/>
        <end position="232"/>
    </location>
</feature>
<sequence>MKDIKYLISNIVICLIAFTNLSYAQQTRTQAISRKLDQTNFTIRRNTNNSIHSKGSPYINENFEVIKFKKYDNQFFLGRYDANLAEMQIKRKNDTIVLHNSEDYEITFTSSNKIYKTYNYTNEEGHSKQGFLVVLYETESLAVLKEEKIKFFEAKPASDGYDKAKPAEYVRLNDIYYFRLGDTVSYLPKKRKDFLKLFPKHSNKIKIFIKKNKISLKDDKDLIYLFKYIDTF</sequence>
<evidence type="ECO:0000313" key="2">
    <source>
        <dbReference type="EMBL" id="SDS61910.1"/>
    </source>
</evidence>